<accession>A0AAE9LPL4</accession>
<feature type="transmembrane region" description="Helical" evidence="1">
    <location>
        <begin position="97"/>
        <end position="118"/>
    </location>
</feature>
<dbReference type="KEGG" id="atz:M5E07_10420"/>
<dbReference type="EMBL" id="CP098732">
    <property type="protein sequence ID" value="USE82225.1"/>
    <property type="molecule type" value="Genomic_DNA"/>
</dbReference>
<keyword evidence="3" id="KW-1185">Reference proteome</keyword>
<dbReference type="PANTHER" id="PTHR28026">
    <property type="entry name" value="DUF962 DOMAIN PROTEIN (AFU_ORTHOLOGUE AFUA_8G05310)"/>
    <property type="match status" value="1"/>
</dbReference>
<organism evidence="2 3">
    <name type="scientific">Acinetobacter tibetensis</name>
    <dbReference type="NCBI Taxonomy" id="2943497"/>
    <lineage>
        <taxon>Bacteria</taxon>
        <taxon>Pseudomonadati</taxon>
        <taxon>Pseudomonadota</taxon>
        <taxon>Gammaproteobacteria</taxon>
        <taxon>Moraxellales</taxon>
        <taxon>Moraxellaceae</taxon>
        <taxon>Acinetobacter</taxon>
    </lineage>
</organism>
<protein>
    <submittedName>
        <fullName evidence="2">DUF962 domain-containing protein</fullName>
    </submittedName>
</protein>
<feature type="transmembrane region" description="Helical" evidence="1">
    <location>
        <begin position="71"/>
        <end position="91"/>
    </location>
</feature>
<dbReference type="Pfam" id="PF06127">
    <property type="entry name" value="Mpo1-like"/>
    <property type="match status" value="1"/>
</dbReference>
<name>A0AAE9LPL4_9GAMM</name>
<reference evidence="2" key="1">
    <citation type="submission" date="2022-06" db="EMBL/GenBank/DDBJ databases">
        <title>Isolation, identification and characterization of iprodione-degrading strains in Lhasa, Tibet.</title>
        <authorList>
            <person name="Pan H."/>
        </authorList>
    </citation>
    <scope>NUCLEOTIDE SEQUENCE</scope>
    <source>
        <strain evidence="2">Y-23</strain>
    </source>
</reference>
<dbReference type="RefSeq" id="WP_252219068.1">
    <property type="nucleotide sequence ID" value="NZ_CP098732.1"/>
</dbReference>
<feature type="transmembrane region" description="Helical" evidence="1">
    <location>
        <begin position="48"/>
        <end position="66"/>
    </location>
</feature>
<sequence>MSKLEQLLSQYAAYHLDHKNILTHFVGIPLIVFSIMCLTARAGFHFSGFEITLALVLIIVCCGYYLKLDLWFGCIMLLLFSAVYPLALKIAGLGFAVWLMLSIGIFVVGWVFQFVGHFYEKKKPAFVDDLVGLIIGPLFVLAEAIFMMGFRKELQQHILEQARKQRAAMDAKTVNATTS</sequence>
<gene>
    <name evidence="2" type="ORF">M5E07_10420</name>
</gene>
<dbReference type="InterPro" id="IPR009305">
    <property type="entry name" value="Mpo1-like"/>
</dbReference>
<keyword evidence="1" id="KW-0812">Transmembrane</keyword>
<evidence type="ECO:0000313" key="3">
    <source>
        <dbReference type="Proteomes" id="UP001056716"/>
    </source>
</evidence>
<dbReference type="AlphaFoldDB" id="A0AAE9LPL4"/>
<dbReference type="PANTHER" id="PTHR28026:SF9">
    <property type="entry name" value="2-HYDROXY-PALMITIC ACID DIOXYGENASE MPO1"/>
    <property type="match status" value="1"/>
</dbReference>
<feature type="transmembrane region" description="Helical" evidence="1">
    <location>
        <begin position="21"/>
        <end position="42"/>
    </location>
</feature>
<dbReference type="GO" id="GO:0016020">
    <property type="term" value="C:membrane"/>
    <property type="evidence" value="ECO:0007669"/>
    <property type="project" value="GOC"/>
</dbReference>
<keyword evidence="1" id="KW-0472">Membrane</keyword>
<evidence type="ECO:0000256" key="1">
    <source>
        <dbReference type="SAM" id="Phobius"/>
    </source>
</evidence>
<proteinExistence type="predicted"/>
<evidence type="ECO:0000313" key="2">
    <source>
        <dbReference type="EMBL" id="USE82225.1"/>
    </source>
</evidence>
<feature type="transmembrane region" description="Helical" evidence="1">
    <location>
        <begin position="130"/>
        <end position="150"/>
    </location>
</feature>
<dbReference type="Proteomes" id="UP001056716">
    <property type="component" value="Chromosome"/>
</dbReference>
<dbReference type="GO" id="GO:0046521">
    <property type="term" value="P:sphingoid catabolic process"/>
    <property type="evidence" value="ECO:0007669"/>
    <property type="project" value="TreeGrafter"/>
</dbReference>
<keyword evidence="1" id="KW-1133">Transmembrane helix</keyword>